<dbReference type="PANTHER" id="PTHR33164:SF95">
    <property type="entry name" value="TRANSCRIPTIONAL REGULATOR"/>
    <property type="match status" value="1"/>
</dbReference>
<dbReference type="InterPro" id="IPR039422">
    <property type="entry name" value="MarR/SlyA-like"/>
</dbReference>
<evidence type="ECO:0000313" key="2">
    <source>
        <dbReference type="EMBL" id="MBB5577365.1"/>
    </source>
</evidence>
<protein>
    <submittedName>
        <fullName evidence="2">DNA-binding MarR family transcriptional regulator</fullName>
    </submittedName>
</protein>
<reference evidence="2 3" key="1">
    <citation type="submission" date="2020-08" db="EMBL/GenBank/DDBJ databases">
        <title>Genomic Encyclopedia of Type Strains, Phase IV (KMG-V): Genome sequencing to study the core and pangenomes of soil and plant-associated prokaryotes.</title>
        <authorList>
            <person name="Whitman W."/>
        </authorList>
    </citation>
    <scope>NUCLEOTIDE SEQUENCE [LARGE SCALE GENOMIC DNA]</scope>
    <source>
        <strain evidence="2 3">SEMIA 4064</strain>
    </source>
</reference>
<dbReference type="SMART" id="SM00347">
    <property type="entry name" value="HTH_MARR"/>
    <property type="match status" value="1"/>
</dbReference>
<comment type="caution">
    <text evidence="2">The sequence shown here is derived from an EMBL/GenBank/DDBJ whole genome shotgun (WGS) entry which is preliminary data.</text>
</comment>
<organism evidence="2 3">
    <name type="scientific">Rhizobium paranaense</name>
    <dbReference type="NCBI Taxonomy" id="1650438"/>
    <lineage>
        <taxon>Bacteria</taxon>
        <taxon>Pseudomonadati</taxon>
        <taxon>Pseudomonadota</taxon>
        <taxon>Alphaproteobacteria</taxon>
        <taxon>Hyphomicrobiales</taxon>
        <taxon>Rhizobiaceae</taxon>
        <taxon>Rhizobium/Agrobacterium group</taxon>
        <taxon>Rhizobium</taxon>
    </lineage>
</organism>
<dbReference type="EMBL" id="JACHBI010000019">
    <property type="protein sequence ID" value="MBB5577365.1"/>
    <property type="molecule type" value="Genomic_DNA"/>
</dbReference>
<dbReference type="AlphaFoldDB" id="A0A7W8XXT7"/>
<dbReference type="GO" id="GO:0006950">
    <property type="term" value="P:response to stress"/>
    <property type="evidence" value="ECO:0007669"/>
    <property type="project" value="TreeGrafter"/>
</dbReference>
<accession>A0A7W8XXT7</accession>
<keyword evidence="2" id="KW-0238">DNA-binding</keyword>
<dbReference type="SUPFAM" id="SSF46785">
    <property type="entry name" value="Winged helix' DNA-binding domain"/>
    <property type="match status" value="1"/>
</dbReference>
<dbReference type="PRINTS" id="PR00598">
    <property type="entry name" value="HTHMARR"/>
</dbReference>
<evidence type="ECO:0000313" key="3">
    <source>
        <dbReference type="Proteomes" id="UP000549882"/>
    </source>
</evidence>
<keyword evidence="3" id="KW-1185">Reference proteome</keyword>
<proteinExistence type="predicted"/>
<dbReference type="GO" id="GO:0003677">
    <property type="term" value="F:DNA binding"/>
    <property type="evidence" value="ECO:0007669"/>
    <property type="project" value="UniProtKB-KW"/>
</dbReference>
<sequence>MTPNHEAVTEESRFLSMAGYLLRRCHQIGVAIFLDECRASDLTPLQFSVLSALDGFGPMDQARIGGVAALDRTTIVVVLTKLEERGLITREPSDKDKRAKIVSITDTGRQILADVMPNVEESQRRLLGPLNVREQAQLIALLGKLAEANNRLSRAPHRLP</sequence>
<gene>
    <name evidence="2" type="ORF">GGD50_006017</name>
</gene>
<feature type="domain" description="HTH marR-type" evidence="1">
    <location>
        <begin position="8"/>
        <end position="147"/>
    </location>
</feature>
<dbReference type="RefSeq" id="WP_343070034.1">
    <property type="nucleotide sequence ID" value="NZ_JACHBI010000019.1"/>
</dbReference>
<name>A0A7W8XXT7_9HYPH</name>
<dbReference type="InterPro" id="IPR000835">
    <property type="entry name" value="HTH_MarR-typ"/>
</dbReference>
<dbReference type="Pfam" id="PF01047">
    <property type="entry name" value="MarR"/>
    <property type="match status" value="1"/>
</dbReference>
<dbReference type="PROSITE" id="PS50995">
    <property type="entry name" value="HTH_MARR_2"/>
    <property type="match status" value="1"/>
</dbReference>
<dbReference type="Gene3D" id="1.10.10.10">
    <property type="entry name" value="Winged helix-like DNA-binding domain superfamily/Winged helix DNA-binding domain"/>
    <property type="match status" value="1"/>
</dbReference>
<dbReference type="InterPro" id="IPR036390">
    <property type="entry name" value="WH_DNA-bd_sf"/>
</dbReference>
<dbReference type="GO" id="GO:0003700">
    <property type="term" value="F:DNA-binding transcription factor activity"/>
    <property type="evidence" value="ECO:0007669"/>
    <property type="project" value="InterPro"/>
</dbReference>
<dbReference type="Proteomes" id="UP000549882">
    <property type="component" value="Unassembled WGS sequence"/>
</dbReference>
<dbReference type="PANTHER" id="PTHR33164">
    <property type="entry name" value="TRANSCRIPTIONAL REGULATOR, MARR FAMILY"/>
    <property type="match status" value="1"/>
</dbReference>
<dbReference type="InterPro" id="IPR036388">
    <property type="entry name" value="WH-like_DNA-bd_sf"/>
</dbReference>
<evidence type="ECO:0000259" key="1">
    <source>
        <dbReference type="PROSITE" id="PS50995"/>
    </source>
</evidence>